<proteinExistence type="predicted"/>
<dbReference type="RefSeq" id="WP_019035027.1">
    <property type="nucleotide sequence ID" value="NZ_UGSZ01000001.1"/>
</dbReference>
<dbReference type="OrthoDB" id="9992104at2"/>
<keyword evidence="2" id="KW-0812">Transmembrane</keyword>
<feature type="region of interest" description="Disordered" evidence="1">
    <location>
        <begin position="47"/>
        <end position="85"/>
    </location>
</feature>
<organism evidence="3 4">
    <name type="scientific">Peptoniphilus lacrimalis</name>
    <dbReference type="NCBI Taxonomy" id="33031"/>
    <lineage>
        <taxon>Bacteria</taxon>
        <taxon>Bacillati</taxon>
        <taxon>Bacillota</taxon>
        <taxon>Tissierellia</taxon>
        <taxon>Tissierellales</taxon>
        <taxon>Peptoniphilaceae</taxon>
        <taxon>Peptoniphilus</taxon>
    </lineage>
</organism>
<reference evidence="3 4" key="1">
    <citation type="submission" date="2018-06" db="EMBL/GenBank/DDBJ databases">
        <authorList>
            <consortium name="Pathogen Informatics"/>
            <person name="Doyle S."/>
        </authorList>
    </citation>
    <scope>NUCLEOTIDE SEQUENCE [LARGE SCALE GENOMIC DNA]</scope>
    <source>
        <strain evidence="3 4">NCTC13149</strain>
    </source>
</reference>
<gene>
    <name evidence="3" type="ORF">NCTC13149_01655</name>
</gene>
<keyword evidence="2" id="KW-1133">Transmembrane helix</keyword>
<feature type="transmembrane region" description="Helical" evidence="2">
    <location>
        <begin position="21"/>
        <end position="39"/>
    </location>
</feature>
<protein>
    <submittedName>
        <fullName evidence="3">Uncharacterized protein</fullName>
    </submittedName>
</protein>
<evidence type="ECO:0000256" key="1">
    <source>
        <dbReference type="SAM" id="MobiDB-lite"/>
    </source>
</evidence>
<accession>A0A379C6S6</accession>
<feature type="compositionally biased region" description="Polar residues" evidence="1">
    <location>
        <begin position="62"/>
        <end position="75"/>
    </location>
</feature>
<sequence>MSSYDNRRRPYRKRRLKRKYVIRRAIFVFFVFILLMFIVKSCGRGKSNDNKENNLNNNSVNTSLPAKETTNNSSDKSQENHEGNLSIENENLRISDLSVEYGTYYTDSGIEKEKRILYVLDNKKAEDDLIKLLKTSIEGQIPANFAKEESSDSYINISLNPNDNLLIKSNDLFKTSYEDIDGLYKYIYLVDKSLGSDGKVKAIFITKSNLKDDIEKILKYNNIEGNEMEIGQ</sequence>
<name>A0A379C6S6_9FIRM</name>
<evidence type="ECO:0000313" key="3">
    <source>
        <dbReference type="EMBL" id="SUB57798.1"/>
    </source>
</evidence>
<evidence type="ECO:0000256" key="2">
    <source>
        <dbReference type="SAM" id="Phobius"/>
    </source>
</evidence>
<keyword evidence="2" id="KW-0472">Membrane</keyword>
<dbReference type="EMBL" id="UGSZ01000001">
    <property type="protein sequence ID" value="SUB57798.1"/>
    <property type="molecule type" value="Genomic_DNA"/>
</dbReference>
<dbReference type="Proteomes" id="UP000255517">
    <property type="component" value="Unassembled WGS sequence"/>
</dbReference>
<dbReference type="STRING" id="1122949.GCA_000378725_01353"/>
<evidence type="ECO:0000313" key="4">
    <source>
        <dbReference type="Proteomes" id="UP000255517"/>
    </source>
</evidence>
<dbReference type="AlphaFoldDB" id="A0A379C6S6"/>